<feature type="compositionally biased region" description="Low complexity" evidence="1">
    <location>
        <begin position="73"/>
        <end position="83"/>
    </location>
</feature>
<dbReference type="GO" id="GO:0034599">
    <property type="term" value="P:cellular response to oxidative stress"/>
    <property type="evidence" value="ECO:0007669"/>
    <property type="project" value="TreeGrafter"/>
</dbReference>
<dbReference type="AlphaFoldDB" id="A0AA43QQ70"/>
<dbReference type="GO" id="GO:0005796">
    <property type="term" value="C:Golgi lumen"/>
    <property type="evidence" value="ECO:0007669"/>
    <property type="project" value="TreeGrafter"/>
</dbReference>
<dbReference type="Proteomes" id="UP001161017">
    <property type="component" value="Unassembled WGS sequence"/>
</dbReference>
<dbReference type="InterPro" id="IPR002109">
    <property type="entry name" value="Glutaredoxin"/>
</dbReference>
<feature type="domain" description="Glutaredoxin" evidence="3">
    <location>
        <begin position="255"/>
        <end position="320"/>
    </location>
</feature>
<keyword evidence="2" id="KW-0472">Membrane</keyword>
<dbReference type="PRINTS" id="PR00160">
    <property type="entry name" value="GLUTAREDOXIN"/>
</dbReference>
<keyword evidence="2" id="KW-0812">Transmembrane</keyword>
<dbReference type="EMBL" id="JAPUFD010000012">
    <property type="protein sequence ID" value="MDI1490557.1"/>
    <property type="molecule type" value="Genomic_DNA"/>
</dbReference>
<evidence type="ECO:0000259" key="3">
    <source>
        <dbReference type="Pfam" id="PF00462"/>
    </source>
</evidence>
<dbReference type="InterPro" id="IPR014025">
    <property type="entry name" value="Glutaredoxin_subgr"/>
</dbReference>
<evidence type="ECO:0000313" key="4">
    <source>
        <dbReference type="EMBL" id="MDI1490557.1"/>
    </source>
</evidence>
<evidence type="ECO:0000313" key="5">
    <source>
        <dbReference type="Proteomes" id="UP001161017"/>
    </source>
</evidence>
<dbReference type="Gene3D" id="3.40.30.10">
    <property type="entry name" value="Glutaredoxin"/>
    <property type="match status" value="1"/>
</dbReference>
<feature type="compositionally biased region" description="Basic and acidic residues" evidence="1">
    <location>
        <begin position="221"/>
        <end position="237"/>
    </location>
</feature>
<feature type="region of interest" description="Disordered" evidence="1">
    <location>
        <begin position="61"/>
        <end position="237"/>
    </location>
</feature>
<dbReference type="PROSITE" id="PS51354">
    <property type="entry name" value="GLUTAREDOXIN_2"/>
    <property type="match status" value="1"/>
</dbReference>
<comment type="caution">
    <text evidence="4">The sequence shown here is derived from an EMBL/GenBank/DDBJ whole genome shotgun (WGS) entry which is preliminary data.</text>
</comment>
<feature type="transmembrane region" description="Helical" evidence="2">
    <location>
        <begin position="7"/>
        <end position="24"/>
    </location>
</feature>
<dbReference type="CDD" id="cd03419">
    <property type="entry name" value="GRX_GRXh_1_2_like"/>
    <property type="match status" value="1"/>
</dbReference>
<accession>A0AA43QQ70</accession>
<keyword evidence="5" id="KW-1185">Reference proteome</keyword>
<dbReference type="GO" id="GO:0005801">
    <property type="term" value="C:cis-Golgi network"/>
    <property type="evidence" value="ECO:0007669"/>
    <property type="project" value="TreeGrafter"/>
</dbReference>
<dbReference type="GO" id="GO:0015038">
    <property type="term" value="F:glutathione disulfide oxidoreductase activity"/>
    <property type="evidence" value="ECO:0007669"/>
    <property type="project" value="TreeGrafter"/>
</dbReference>
<proteinExistence type="predicted"/>
<dbReference type="InterPro" id="IPR036249">
    <property type="entry name" value="Thioredoxin-like_sf"/>
</dbReference>
<dbReference type="Pfam" id="PF00462">
    <property type="entry name" value="Glutaredoxin"/>
    <property type="match status" value="1"/>
</dbReference>
<gene>
    <name evidence="4" type="ORF">OHK93_001761</name>
</gene>
<evidence type="ECO:0000256" key="1">
    <source>
        <dbReference type="SAM" id="MobiDB-lite"/>
    </source>
</evidence>
<reference evidence="4" key="1">
    <citation type="journal article" date="2023" name="Genome Biol. Evol.">
        <title>First Whole Genome Sequence and Flow Cytometry Genome Size Data for the Lichen-Forming Fungus Ramalina farinacea (Ascomycota).</title>
        <authorList>
            <person name="Llewellyn T."/>
            <person name="Mian S."/>
            <person name="Hill R."/>
            <person name="Leitch I.J."/>
            <person name="Gaya E."/>
        </authorList>
    </citation>
    <scope>NUCLEOTIDE SEQUENCE</scope>
    <source>
        <strain evidence="4">LIQ254RAFAR</strain>
    </source>
</reference>
<evidence type="ECO:0000256" key="2">
    <source>
        <dbReference type="SAM" id="Phobius"/>
    </source>
</evidence>
<protein>
    <recommendedName>
        <fullName evidence="3">Glutaredoxin domain-containing protein</fullName>
    </recommendedName>
</protein>
<dbReference type="PANTHER" id="PTHR45694:SF5">
    <property type="entry name" value="GLUTAREDOXIN 2"/>
    <property type="match status" value="1"/>
</dbReference>
<feature type="compositionally biased region" description="Acidic residues" evidence="1">
    <location>
        <begin position="168"/>
        <end position="189"/>
    </location>
</feature>
<organism evidence="4 5">
    <name type="scientific">Ramalina farinacea</name>
    <dbReference type="NCBI Taxonomy" id="258253"/>
    <lineage>
        <taxon>Eukaryota</taxon>
        <taxon>Fungi</taxon>
        <taxon>Dikarya</taxon>
        <taxon>Ascomycota</taxon>
        <taxon>Pezizomycotina</taxon>
        <taxon>Lecanoromycetes</taxon>
        <taxon>OSLEUM clade</taxon>
        <taxon>Lecanoromycetidae</taxon>
        <taxon>Lecanorales</taxon>
        <taxon>Lecanorineae</taxon>
        <taxon>Ramalinaceae</taxon>
        <taxon>Ramalina</taxon>
    </lineage>
</organism>
<dbReference type="PANTHER" id="PTHR45694">
    <property type="entry name" value="GLUTAREDOXIN 2"/>
    <property type="match status" value="1"/>
</dbReference>
<dbReference type="NCBIfam" id="TIGR02180">
    <property type="entry name" value="GRX_euk"/>
    <property type="match status" value="1"/>
</dbReference>
<keyword evidence="2" id="KW-1133">Transmembrane helix</keyword>
<dbReference type="GO" id="GO:0000324">
    <property type="term" value="C:fungal-type vacuole"/>
    <property type="evidence" value="ECO:0007669"/>
    <property type="project" value="TreeGrafter"/>
</dbReference>
<dbReference type="SUPFAM" id="SSF52833">
    <property type="entry name" value="Thioredoxin-like"/>
    <property type="match status" value="1"/>
</dbReference>
<sequence length="357" mass="38926">MPSSRRIKTIFTILAIVVCLYLFTPRDTVTQEFYSRTVAALDAKQASDAEAANKLRTIKESVANTKVNQRPIGDSGSSSSGKSATDDDDPVAGSQKPLTPPKKGKDKEDKAHVDVEVPDSDSTSSPPKGSHKDDKEETEEEVIEEYTSSRSAINRKAGKVKASKEAFEMEDEDKVDEDKADADQAEEPDGEKSVAGRKTMQKGGESKDVQSGRQPSQGKIVIDENAKVEEKAPRKSKKELELEAEMNAILKRGPIIIFSKSTCPYSAKAKRILLDKYNIVPKPHVVELDHHRLGPGLQNALEKSTGRRTVPNILINGKSVGGGDDIESAEIAGTLVEKIKNMGGKRIMEVTQRRTGD</sequence>
<dbReference type="InterPro" id="IPR011899">
    <property type="entry name" value="Glutaredoxin_euk/vir"/>
</dbReference>
<feature type="compositionally biased region" description="Basic and acidic residues" evidence="1">
    <location>
        <begin position="103"/>
        <end position="115"/>
    </location>
</feature>
<name>A0AA43QQ70_9LECA</name>